<sequence length="255" mass="29272">MDKKTLLKNFEDGDKPEVLNLYEKYNLAREREIPLFGNNFYSPKVWKFFEKVLGNNDFNISSNGFFKDSERRMISFNNIYNIPYPFKVIKITSSSKFNIPSHRDYLGALLALGIKRNKIGDLLVDENYCYFPVCEEIEEFIVSNLKSIGKSPCTVEILLEDFIPPEVKFDEIIILVQSLRVDSIVSKLVKISRGKAQTMIDEGKVLIDYNSAKNKSSEVQIDETITIRGFGKFILSDILGNSKSGKFKVLVKKYT</sequence>
<dbReference type="RefSeq" id="WP_143314387.1">
    <property type="nucleotide sequence ID" value="NZ_JACSRA010000002.1"/>
</dbReference>
<evidence type="ECO:0000259" key="2">
    <source>
        <dbReference type="SMART" id="SM00363"/>
    </source>
</evidence>
<evidence type="ECO:0000256" key="1">
    <source>
        <dbReference type="PROSITE-ProRule" id="PRU00182"/>
    </source>
</evidence>
<accession>A0ABR8PPF7</accession>
<gene>
    <name evidence="3" type="ORF">H9661_01680</name>
</gene>
<dbReference type="CDD" id="cd00165">
    <property type="entry name" value="S4"/>
    <property type="match status" value="1"/>
</dbReference>
<proteinExistence type="predicted"/>
<dbReference type="SUPFAM" id="SSF55174">
    <property type="entry name" value="Alpha-L RNA-binding motif"/>
    <property type="match status" value="1"/>
</dbReference>
<dbReference type="InterPro" id="IPR012677">
    <property type="entry name" value="Nucleotide-bd_a/b_plait_sf"/>
</dbReference>
<protein>
    <submittedName>
        <fullName evidence="3">RNA-binding protein</fullName>
    </submittedName>
</protein>
<dbReference type="Gene3D" id="3.30.70.330">
    <property type="match status" value="1"/>
</dbReference>
<dbReference type="Pfam" id="PF17774">
    <property type="entry name" value="YlmH_RBD"/>
    <property type="match status" value="1"/>
</dbReference>
<keyword evidence="4" id="KW-1185">Reference proteome</keyword>
<keyword evidence="1" id="KW-0694">RNA-binding</keyword>
<reference evidence="3 4" key="1">
    <citation type="submission" date="2020-08" db="EMBL/GenBank/DDBJ databases">
        <title>A Genomic Blueprint of the Chicken Gut Microbiome.</title>
        <authorList>
            <person name="Gilroy R."/>
            <person name="Ravi A."/>
            <person name="Getino M."/>
            <person name="Pursley I."/>
            <person name="Horton D.L."/>
            <person name="Alikhan N.-F."/>
            <person name="Baker D."/>
            <person name="Gharbi K."/>
            <person name="Hall N."/>
            <person name="Watson M."/>
            <person name="Adriaenssens E.M."/>
            <person name="Foster-Nyarko E."/>
            <person name="Jarju S."/>
            <person name="Secka A."/>
            <person name="Antonio M."/>
            <person name="Oren A."/>
            <person name="Chaudhuri R."/>
            <person name="La Ragione R.M."/>
            <person name="Hildebrand F."/>
            <person name="Pallen M.J."/>
        </authorList>
    </citation>
    <scope>NUCLEOTIDE SEQUENCE [LARGE SCALE GENOMIC DNA]</scope>
    <source>
        <strain evidence="3 4">Sa3CVN1</strain>
    </source>
</reference>
<name>A0ABR8PPF7_9CLOT</name>
<comment type="caution">
    <text evidence="3">The sequence shown here is derived from an EMBL/GenBank/DDBJ whole genome shotgun (WGS) entry which is preliminary data.</text>
</comment>
<dbReference type="PANTHER" id="PTHR13633">
    <property type="entry name" value="MITOCHONDRIAL TRANSCRIPTION RESCUE FACTOR 1"/>
    <property type="match status" value="1"/>
</dbReference>
<dbReference type="SMART" id="SM00363">
    <property type="entry name" value="S4"/>
    <property type="match status" value="1"/>
</dbReference>
<feature type="domain" description="RNA-binding S4" evidence="2">
    <location>
        <begin position="179"/>
        <end position="236"/>
    </location>
</feature>
<dbReference type="PROSITE" id="PS50889">
    <property type="entry name" value="S4"/>
    <property type="match status" value="1"/>
</dbReference>
<organism evidence="3 4">
    <name type="scientific">Clostridium cibarium</name>
    <dbReference type="NCBI Taxonomy" id="2762247"/>
    <lineage>
        <taxon>Bacteria</taxon>
        <taxon>Bacillati</taxon>
        <taxon>Bacillota</taxon>
        <taxon>Clostridia</taxon>
        <taxon>Eubacteriales</taxon>
        <taxon>Clostridiaceae</taxon>
        <taxon>Clostridium</taxon>
    </lineage>
</organism>
<dbReference type="Pfam" id="PF01479">
    <property type="entry name" value="S4"/>
    <property type="match status" value="1"/>
</dbReference>
<evidence type="ECO:0000313" key="3">
    <source>
        <dbReference type="EMBL" id="MBD7910054.1"/>
    </source>
</evidence>
<dbReference type="EMBL" id="JACSRA010000002">
    <property type="protein sequence ID" value="MBD7910054.1"/>
    <property type="molecule type" value="Genomic_DNA"/>
</dbReference>
<dbReference type="Gene3D" id="3.10.290.10">
    <property type="entry name" value="RNA-binding S4 domain"/>
    <property type="match status" value="1"/>
</dbReference>
<dbReference type="InterPro" id="IPR036986">
    <property type="entry name" value="S4_RNA-bd_sf"/>
</dbReference>
<dbReference type="PANTHER" id="PTHR13633:SF3">
    <property type="entry name" value="MITOCHONDRIAL TRANSCRIPTION RESCUE FACTOR 1"/>
    <property type="match status" value="1"/>
</dbReference>
<dbReference type="InterPro" id="IPR002942">
    <property type="entry name" value="S4_RNA-bd"/>
</dbReference>
<evidence type="ECO:0000313" key="4">
    <source>
        <dbReference type="Proteomes" id="UP000627781"/>
    </source>
</evidence>
<dbReference type="InterPro" id="IPR040591">
    <property type="entry name" value="RqcP2_RBD"/>
</dbReference>
<dbReference type="Proteomes" id="UP000627781">
    <property type="component" value="Unassembled WGS sequence"/>
</dbReference>